<organism evidence="4 5">
    <name type="scientific">Fraxinus pennsylvanica</name>
    <dbReference type="NCBI Taxonomy" id="56036"/>
    <lineage>
        <taxon>Eukaryota</taxon>
        <taxon>Viridiplantae</taxon>
        <taxon>Streptophyta</taxon>
        <taxon>Embryophyta</taxon>
        <taxon>Tracheophyta</taxon>
        <taxon>Spermatophyta</taxon>
        <taxon>Magnoliopsida</taxon>
        <taxon>eudicotyledons</taxon>
        <taxon>Gunneridae</taxon>
        <taxon>Pentapetalae</taxon>
        <taxon>asterids</taxon>
        <taxon>lamiids</taxon>
        <taxon>Lamiales</taxon>
        <taxon>Oleaceae</taxon>
        <taxon>Oleeae</taxon>
        <taxon>Fraxinus</taxon>
    </lineage>
</organism>
<accession>A0AAD1YUN8</accession>
<gene>
    <name evidence="4" type="ORF">FPE_LOCUS5028</name>
</gene>
<protein>
    <recommendedName>
        <fullName evidence="6">Nitrate regulatory gene2 protein</fullName>
    </recommendedName>
</protein>
<feature type="domain" description="DUF632" evidence="2">
    <location>
        <begin position="306"/>
        <end position="581"/>
    </location>
</feature>
<reference evidence="4" key="1">
    <citation type="submission" date="2023-05" db="EMBL/GenBank/DDBJ databases">
        <authorList>
            <person name="Huff M."/>
        </authorList>
    </citation>
    <scope>NUCLEOTIDE SEQUENCE</scope>
</reference>
<dbReference type="PANTHER" id="PTHR21450:SF59">
    <property type="entry name" value="PROTEIN, PUTATIVE_ 48652-45869-RELATED"/>
    <property type="match status" value="1"/>
</dbReference>
<dbReference type="InterPro" id="IPR006867">
    <property type="entry name" value="DUF632"/>
</dbReference>
<feature type="compositionally biased region" description="Acidic residues" evidence="1">
    <location>
        <begin position="126"/>
        <end position="136"/>
    </location>
</feature>
<feature type="compositionally biased region" description="Pro residues" evidence="1">
    <location>
        <begin position="82"/>
        <end position="104"/>
    </location>
</feature>
<dbReference type="AlphaFoldDB" id="A0AAD1YUN8"/>
<evidence type="ECO:0008006" key="6">
    <source>
        <dbReference type="Google" id="ProtNLM"/>
    </source>
</evidence>
<feature type="region of interest" description="Disordered" evidence="1">
    <location>
        <begin position="66"/>
        <end position="202"/>
    </location>
</feature>
<keyword evidence="5" id="KW-1185">Reference proteome</keyword>
<dbReference type="EMBL" id="OU503038">
    <property type="protein sequence ID" value="CAI9757598.1"/>
    <property type="molecule type" value="Genomic_DNA"/>
</dbReference>
<evidence type="ECO:0000256" key="1">
    <source>
        <dbReference type="SAM" id="MobiDB-lite"/>
    </source>
</evidence>
<dbReference type="Pfam" id="PF04783">
    <property type="entry name" value="DUF630"/>
    <property type="match status" value="1"/>
</dbReference>
<dbReference type="InterPro" id="IPR006868">
    <property type="entry name" value="DUF630"/>
</dbReference>
<dbReference type="Proteomes" id="UP000834106">
    <property type="component" value="Chromosome 3"/>
</dbReference>
<evidence type="ECO:0000313" key="5">
    <source>
        <dbReference type="Proteomes" id="UP000834106"/>
    </source>
</evidence>
<name>A0AAD1YUN8_9LAMI</name>
<evidence type="ECO:0000313" key="4">
    <source>
        <dbReference type="EMBL" id="CAI9757598.1"/>
    </source>
</evidence>
<evidence type="ECO:0000259" key="2">
    <source>
        <dbReference type="Pfam" id="PF04782"/>
    </source>
</evidence>
<feature type="domain" description="DUF630" evidence="3">
    <location>
        <begin position="1"/>
        <end position="59"/>
    </location>
</feature>
<dbReference type="Pfam" id="PF04782">
    <property type="entry name" value="DUF632"/>
    <property type="match status" value="1"/>
</dbReference>
<evidence type="ECO:0000259" key="3">
    <source>
        <dbReference type="Pfam" id="PF04783"/>
    </source>
</evidence>
<sequence>MGCTQSKIENEETVNRCKERKQYMERAVMTRNKFAAAHSAHAMSLKNIGAALSDYAHGEVVHPPAGGGGGGGGISVDATLQPPIPPYDNFAPPPPPPSFNPTPSPLQRASTVPEFRTELKRSNSIIEEENEEDIENESAHSLKHRSSKSSGRGSMGGRGGLSRKKVTEEDVLQKPPPPMRPNERDHEHPAPPPPPMNNDDSWDYLFEADMQGSTLADVEDDQFLVQEIERKMQEERANKSELDGEVDGGRRVEHVEVAPEVAEGSVYLSKQPPPTQTAVATKLTKREKMVAPAEGKTKGGQSNTNLLQIFVDLDDYFLKTCESAHDVSRLLEATRLHYHSNFADKRGHIDHSTRVMRVITWNRSFKGLPNAYDGVDDFDSEEHDTHAAVLDKILAWEKKLYDEVKAGEQMKLEYQKKVALLNKLKKHGSNIGALERMKAAVSHLHTRYIVDMQSMDSTVSEINSLRDDQLYPKLVTLVDAMAIMWETMRMYHEKQSEIVLALRHVDISQSPKETSDRHHEQTRQLCGVVQECHSHFIELMSQQKEYIKSLNFWLKLNIIPIDTNLKEKVSSPRGTQNLPTIWQYQKEELDLRNKCAESRKELMRRTREFENWYNKYMQRKTPPDEMDADRAHDEDLIAERQHIVEAATLKLRGDEEAYQRQCIQWAVNFQFFWPIVLLQIVKRVVGAVQWAGRAWPGRPVYTETTRYGFGFSQIRPGDVAHLNIPRWAGVVV</sequence>
<proteinExistence type="predicted"/>
<dbReference type="PANTHER" id="PTHR21450">
    <property type="entry name" value="PROTEIN ALTERED PHOSPHATE STARVATION RESPONSE 1"/>
    <property type="match status" value="1"/>
</dbReference>